<dbReference type="PANTHER" id="PTHR43452">
    <property type="entry name" value="PYRUVATE DECARBOXYLASE"/>
    <property type="match status" value="1"/>
</dbReference>
<dbReference type="AlphaFoldDB" id="A0A9P7ZBI4"/>
<dbReference type="Pfam" id="PF02776">
    <property type="entry name" value="TPP_enzyme_N"/>
    <property type="match status" value="1"/>
</dbReference>
<sequence>MATDIRLSSLKEPVDVAEYLFIRLHQMGVRSIHGVPGDFNLVALDYVDKCDLKWVGNANELNAGYAADGYARIKGMSALVTTFGVGELSAINALAGAYSEHIPIVHIVGTPNTTSQKDGMLLHHTLGNGNFNVFADMSREISVVLARLNDPAEIANQIDHALQQCWIQSRPVYISLPTDMVQKKIGGERLKTPIDTAFPENDEAKEDYVTAVVLKYLMAAKNPIILVDSCAIRHRVLDEVHDLVDKTGLTVYVTPMGKGAVNETHANYGGVYAGDGSQKEVKKGVEASDLILTIGAIKSDFNTAGFSYKTSQLNTIDFHSDRIEVRYSSYPGVHMRGVLRKIINQIDLSKLSAVARPKVINEIEENTDNSETITQAWIWPRVGDFLKENDVIITETGTANFGIWETKFPAGVTAISQVLWGSIGYSVGATQGAALAVADSSASPSKPDRRTILFVGDGSLQLTVQEISTMVRLNLHPIIFVICNAGYTIERFIHGMDAAYNNIPTWRHTDLPSVFGAQPGQSRSYQVRTKAEVEKLFHDKEFCAADVLQIVELYVPKKDAPRALVLTAEASARVNSKV</sequence>
<dbReference type="SUPFAM" id="SSF52518">
    <property type="entry name" value="Thiamin diphosphate-binding fold (THDP-binding)"/>
    <property type="match status" value="2"/>
</dbReference>
<dbReference type="PANTHER" id="PTHR43452:SF30">
    <property type="entry name" value="PYRUVATE DECARBOXYLASE ISOZYME 1-RELATED"/>
    <property type="match status" value="1"/>
</dbReference>
<keyword evidence="10" id="KW-0456">Lyase</keyword>
<evidence type="ECO:0000256" key="10">
    <source>
        <dbReference type="ARBA" id="ARBA00023239"/>
    </source>
</evidence>
<dbReference type="CDD" id="cd07038">
    <property type="entry name" value="TPP_PYR_PDC_IPDC_like"/>
    <property type="match status" value="1"/>
</dbReference>
<dbReference type="PIRSF" id="PIRSF036565">
    <property type="entry name" value="Pyruvt_ip_decrb"/>
    <property type="match status" value="1"/>
</dbReference>
<dbReference type="InterPro" id="IPR047213">
    <property type="entry name" value="TPP_PYR_PDC_IPDC-like"/>
</dbReference>
<evidence type="ECO:0000259" key="13">
    <source>
        <dbReference type="Pfam" id="PF00205"/>
    </source>
</evidence>
<proteinExistence type="inferred from homology"/>
<name>A0A9P7ZBI4_9HELO</name>
<evidence type="ECO:0000256" key="12">
    <source>
        <dbReference type="RuleBase" id="RU362132"/>
    </source>
</evidence>
<dbReference type="InterPro" id="IPR012001">
    <property type="entry name" value="Thiamin_PyroP_enz_TPP-bd_dom"/>
</dbReference>
<dbReference type="EC" id="4.1.1.1" evidence="4"/>
<dbReference type="OrthoDB" id="3970464at2759"/>
<dbReference type="InterPro" id="IPR011766">
    <property type="entry name" value="TPP_enzyme_TPP-bd"/>
</dbReference>
<evidence type="ECO:0000256" key="9">
    <source>
        <dbReference type="ARBA" id="ARBA00023052"/>
    </source>
</evidence>
<dbReference type="Pfam" id="PF02775">
    <property type="entry name" value="TPP_enzyme_C"/>
    <property type="match status" value="1"/>
</dbReference>
<dbReference type="FunFam" id="3.40.50.970:FF:000019">
    <property type="entry name" value="Pyruvate decarboxylase isozyme"/>
    <property type="match status" value="1"/>
</dbReference>
<dbReference type="InterPro" id="IPR047214">
    <property type="entry name" value="TPP_PDC_IPDC"/>
</dbReference>
<dbReference type="GO" id="GO:0030976">
    <property type="term" value="F:thiamine pyrophosphate binding"/>
    <property type="evidence" value="ECO:0007669"/>
    <property type="project" value="InterPro"/>
</dbReference>
<feature type="domain" description="Thiamine pyrophosphate enzyme N-terminal TPP-binding" evidence="15">
    <location>
        <begin position="15"/>
        <end position="120"/>
    </location>
</feature>
<keyword evidence="8 11" id="KW-0460">Magnesium</keyword>
<feature type="domain" description="Thiamine pyrophosphate enzyme TPP-binding" evidence="14">
    <location>
        <begin position="412"/>
        <end position="493"/>
    </location>
</feature>
<evidence type="ECO:0000256" key="3">
    <source>
        <dbReference type="ARBA" id="ARBA00007812"/>
    </source>
</evidence>
<feature type="binding site" evidence="11">
    <location>
        <position position="457"/>
    </location>
    <ligand>
        <name>Mg(2+)</name>
        <dbReference type="ChEBI" id="CHEBI:18420"/>
    </ligand>
</feature>
<keyword evidence="7" id="KW-0210">Decarboxylase</keyword>
<evidence type="ECO:0000256" key="4">
    <source>
        <dbReference type="ARBA" id="ARBA00013202"/>
    </source>
</evidence>
<evidence type="ECO:0000259" key="14">
    <source>
        <dbReference type="Pfam" id="PF02775"/>
    </source>
</evidence>
<feature type="binding site" evidence="11">
    <location>
        <position position="484"/>
    </location>
    <ligand>
        <name>Mg(2+)</name>
        <dbReference type="ChEBI" id="CHEBI:18420"/>
    </ligand>
</feature>
<dbReference type="Proteomes" id="UP000887226">
    <property type="component" value="Unassembled WGS sequence"/>
</dbReference>
<comment type="cofactor">
    <cofactor evidence="2">
        <name>thiamine diphosphate</name>
        <dbReference type="ChEBI" id="CHEBI:58937"/>
    </cofactor>
</comment>
<dbReference type="GO" id="GO:0005829">
    <property type="term" value="C:cytosol"/>
    <property type="evidence" value="ECO:0007669"/>
    <property type="project" value="TreeGrafter"/>
</dbReference>
<dbReference type="InterPro" id="IPR029035">
    <property type="entry name" value="DHS-like_NAD/FAD-binding_dom"/>
</dbReference>
<evidence type="ECO:0000259" key="15">
    <source>
        <dbReference type="Pfam" id="PF02776"/>
    </source>
</evidence>
<dbReference type="InterPro" id="IPR029061">
    <property type="entry name" value="THDP-binding"/>
</dbReference>
<dbReference type="Gene3D" id="3.40.50.970">
    <property type="match status" value="2"/>
</dbReference>
<keyword evidence="17" id="KW-1185">Reference proteome</keyword>
<comment type="cofactor">
    <cofactor evidence="11">
        <name>Mg(2+)</name>
        <dbReference type="ChEBI" id="CHEBI:18420"/>
    </cofactor>
    <text evidence="11">Binds 1 Mg(2+) per subunit.</text>
</comment>
<dbReference type="InterPro" id="IPR012110">
    <property type="entry name" value="PDC/IPDC-like"/>
</dbReference>
<evidence type="ECO:0000256" key="7">
    <source>
        <dbReference type="ARBA" id="ARBA00022793"/>
    </source>
</evidence>
<dbReference type="InterPro" id="IPR012000">
    <property type="entry name" value="Thiamin_PyroP_enz_cen_dom"/>
</dbReference>
<evidence type="ECO:0000313" key="17">
    <source>
        <dbReference type="Proteomes" id="UP000887226"/>
    </source>
</evidence>
<feature type="binding site" evidence="11">
    <location>
        <position position="486"/>
    </location>
    <ligand>
        <name>Mg(2+)</name>
        <dbReference type="ChEBI" id="CHEBI:18420"/>
    </ligand>
</feature>
<gene>
    <name evidence="16" type="ORF">BJ878DRAFT_484947</name>
</gene>
<evidence type="ECO:0000313" key="16">
    <source>
        <dbReference type="EMBL" id="KAG9249143.1"/>
    </source>
</evidence>
<dbReference type="GO" id="GO:0000287">
    <property type="term" value="F:magnesium ion binding"/>
    <property type="evidence" value="ECO:0007669"/>
    <property type="project" value="InterPro"/>
</dbReference>
<comment type="catalytic activity">
    <reaction evidence="1">
        <text>a 2-oxocarboxylate + H(+) = an aldehyde + CO2</text>
        <dbReference type="Rhea" id="RHEA:11628"/>
        <dbReference type="ChEBI" id="CHEBI:15378"/>
        <dbReference type="ChEBI" id="CHEBI:16526"/>
        <dbReference type="ChEBI" id="CHEBI:17478"/>
        <dbReference type="ChEBI" id="CHEBI:35179"/>
        <dbReference type="EC" id="4.1.1.1"/>
    </reaction>
</comment>
<reference evidence="16" key="1">
    <citation type="journal article" date="2021" name="IMA Fungus">
        <title>Genomic characterization of three marine fungi, including Emericellopsis atlantica sp. nov. with signatures of a generalist lifestyle and marine biomass degradation.</title>
        <authorList>
            <person name="Hagestad O.C."/>
            <person name="Hou L."/>
            <person name="Andersen J.H."/>
            <person name="Hansen E.H."/>
            <person name="Altermark B."/>
            <person name="Li C."/>
            <person name="Kuhnert E."/>
            <person name="Cox R.J."/>
            <person name="Crous P.W."/>
            <person name="Spatafora J.W."/>
            <person name="Lail K."/>
            <person name="Amirebrahimi M."/>
            <person name="Lipzen A."/>
            <person name="Pangilinan J."/>
            <person name="Andreopoulos W."/>
            <person name="Hayes R.D."/>
            <person name="Ng V."/>
            <person name="Grigoriev I.V."/>
            <person name="Jackson S.A."/>
            <person name="Sutton T.D.S."/>
            <person name="Dobson A.D.W."/>
            <person name="Rama T."/>
        </authorList>
    </citation>
    <scope>NUCLEOTIDE SEQUENCE</scope>
    <source>
        <strain evidence="16">TRa3180A</strain>
    </source>
</reference>
<evidence type="ECO:0000256" key="8">
    <source>
        <dbReference type="ARBA" id="ARBA00022842"/>
    </source>
</evidence>
<dbReference type="GO" id="GO:0004737">
    <property type="term" value="F:pyruvate decarboxylase activity"/>
    <property type="evidence" value="ECO:0007669"/>
    <property type="project" value="UniProtKB-EC"/>
</dbReference>
<evidence type="ECO:0000256" key="1">
    <source>
        <dbReference type="ARBA" id="ARBA00001041"/>
    </source>
</evidence>
<dbReference type="CDD" id="cd02005">
    <property type="entry name" value="TPP_PDC_IPDC"/>
    <property type="match status" value="1"/>
</dbReference>
<comment type="caution">
    <text evidence="16">The sequence shown here is derived from an EMBL/GenBank/DDBJ whole genome shotgun (WGS) entry which is preliminary data.</text>
</comment>
<evidence type="ECO:0000256" key="2">
    <source>
        <dbReference type="ARBA" id="ARBA00001964"/>
    </source>
</evidence>
<evidence type="ECO:0000256" key="5">
    <source>
        <dbReference type="ARBA" id="ARBA00014422"/>
    </source>
</evidence>
<accession>A0A9P7ZBI4</accession>
<keyword evidence="9 12" id="KW-0786">Thiamine pyrophosphate</keyword>
<keyword evidence="6 11" id="KW-0479">Metal-binding</keyword>
<feature type="domain" description="Thiamine pyrophosphate enzyme central" evidence="13">
    <location>
        <begin position="213"/>
        <end position="345"/>
    </location>
</feature>
<protein>
    <recommendedName>
        <fullName evidence="5">Pyruvate decarboxylase</fullName>
        <ecNumber evidence="4">4.1.1.1</ecNumber>
    </recommendedName>
</protein>
<dbReference type="EMBL" id="MU253738">
    <property type="protein sequence ID" value="KAG9249143.1"/>
    <property type="molecule type" value="Genomic_DNA"/>
</dbReference>
<evidence type="ECO:0000256" key="11">
    <source>
        <dbReference type="PIRSR" id="PIRSR036565-2"/>
    </source>
</evidence>
<dbReference type="Pfam" id="PF00205">
    <property type="entry name" value="TPP_enzyme_M"/>
    <property type="match status" value="1"/>
</dbReference>
<dbReference type="SUPFAM" id="SSF52467">
    <property type="entry name" value="DHS-like NAD/FAD-binding domain"/>
    <property type="match status" value="1"/>
</dbReference>
<dbReference type="GO" id="GO:0005634">
    <property type="term" value="C:nucleus"/>
    <property type="evidence" value="ECO:0007669"/>
    <property type="project" value="TreeGrafter"/>
</dbReference>
<organism evidence="16 17">
    <name type="scientific">Calycina marina</name>
    <dbReference type="NCBI Taxonomy" id="1763456"/>
    <lineage>
        <taxon>Eukaryota</taxon>
        <taxon>Fungi</taxon>
        <taxon>Dikarya</taxon>
        <taxon>Ascomycota</taxon>
        <taxon>Pezizomycotina</taxon>
        <taxon>Leotiomycetes</taxon>
        <taxon>Helotiales</taxon>
        <taxon>Pezizellaceae</taxon>
        <taxon>Calycina</taxon>
    </lineage>
</organism>
<dbReference type="Gene3D" id="3.40.50.1220">
    <property type="entry name" value="TPP-binding domain"/>
    <property type="match status" value="1"/>
</dbReference>
<evidence type="ECO:0000256" key="6">
    <source>
        <dbReference type="ARBA" id="ARBA00022723"/>
    </source>
</evidence>
<dbReference type="FunFam" id="3.40.50.970:FF:000024">
    <property type="entry name" value="Pyruvate decarboxylase isozyme"/>
    <property type="match status" value="1"/>
</dbReference>
<dbReference type="GO" id="GO:0000949">
    <property type="term" value="P:aromatic amino acid family catabolic process to alcohol via Ehrlich pathway"/>
    <property type="evidence" value="ECO:0007669"/>
    <property type="project" value="TreeGrafter"/>
</dbReference>
<comment type="similarity">
    <text evidence="3 12">Belongs to the TPP enzyme family.</text>
</comment>